<keyword evidence="3" id="KW-1185">Reference proteome</keyword>
<comment type="caution">
    <text evidence="2">The sequence shown here is derived from an EMBL/GenBank/DDBJ whole genome shotgun (WGS) entry which is preliminary data.</text>
</comment>
<evidence type="ECO:0000256" key="1">
    <source>
        <dbReference type="SAM" id="MobiDB-lite"/>
    </source>
</evidence>
<feature type="region of interest" description="Disordered" evidence="1">
    <location>
        <begin position="21"/>
        <end position="52"/>
    </location>
</feature>
<evidence type="ECO:0000313" key="2">
    <source>
        <dbReference type="EMBL" id="MCY1075833.1"/>
    </source>
</evidence>
<dbReference type="EMBL" id="JAPNKA010000001">
    <property type="protein sequence ID" value="MCY1075833.1"/>
    <property type="molecule type" value="Genomic_DNA"/>
</dbReference>
<dbReference type="Proteomes" id="UP001207654">
    <property type="component" value="Unassembled WGS sequence"/>
</dbReference>
<gene>
    <name evidence="2" type="ORF">OV287_15275</name>
</gene>
<evidence type="ECO:0000313" key="3">
    <source>
        <dbReference type="Proteomes" id="UP001207654"/>
    </source>
</evidence>
<name>A0ABT4A2K6_9BACT</name>
<protein>
    <submittedName>
        <fullName evidence="2">Uncharacterized protein</fullName>
    </submittedName>
</protein>
<organism evidence="2 3">
    <name type="scientific">Archangium lansingense</name>
    <dbReference type="NCBI Taxonomy" id="2995310"/>
    <lineage>
        <taxon>Bacteria</taxon>
        <taxon>Pseudomonadati</taxon>
        <taxon>Myxococcota</taxon>
        <taxon>Myxococcia</taxon>
        <taxon>Myxococcales</taxon>
        <taxon>Cystobacterineae</taxon>
        <taxon>Archangiaceae</taxon>
        <taxon>Archangium</taxon>
    </lineage>
</organism>
<sequence>MLLLGLPGELLPLENALPSLFDEQQGGGQQWRQRTEVERRTQGSPGTPVQVTVRREGGSVPTLLLTRAY</sequence>
<dbReference type="RefSeq" id="WP_267534747.1">
    <property type="nucleotide sequence ID" value="NZ_JAPNKA010000001.1"/>
</dbReference>
<reference evidence="2 3" key="1">
    <citation type="submission" date="2022-11" db="EMBL/GenBank/DDBJ databases">
        <title>Minimal conservation of predation-associated metabolite biosynthetic gene clusters underscores biosynthetic potential of Myxococcota including descriptions for ten novel species: Archangium lansinium sp. nov., Myxococcus landrumus sp. nov., Nannocystis bai.</title>
        <authorList>
            <person name="Ahearne A."/>
            <person name="Stevens C."/>
            <person name="Phillips K."/>
        </authorList>
    </citation>
    <scope>NUCLEOTIDE SEQUENCE [LARGE SCALE GENOMIC DNA]</scope>
    <source>
        <strain evidence="2 3">MIWBW</strain>
    </source>
</reference>
<accession>A0ABT4A2K6</accession>
<proteinExistence type="predicted"/>